<sequence>MRRPEIGRRRRRREENGFLGVEESGFGVMSERKRERERERERRDPERTSGLRIIWST</sequence>
<reference evidence="2" key="1">
    <citation type="submission" date="2023-03" db="UniProtKB">
        <authorList>
            <consortium name="EnsemblPlants"/>
        </authorList>
    </citation>
    <scope>IDENTIFICATION</scope>
</reference>
<dbReference type="AlphaFoldDB" id="A0A9I9CMV0"/>
<evidence type="ECO:0000313" key="2">
    <source>
        <dbReference type="EnsemblPlants" id="MELO3C005881.2.1"/>
    </source>
</evidence>
<name>A0A9I9CMV0_CUCME</name>
<protein>
    <submittedName>
        <fullName evidence="2">Uncharacterized protein</fullName>
    </submittedName>
</protein>
<feature type="region of interest" description="Disordered" evidence="1">
    <location>
        <begin position="19"/>
        <end position="57"/>
    </location>
</feature>
<feature type="compositionally biased region" description="Basic and acidic residues" evidence="1">
    <location>
        <begin position="30"/>
        <end position="49"/>
    </location>
</feature>
<organism evidence="2">
    <name type="scientific">Cucumis melo</name>
    <name type="common">Muskmelon</name>
    <dbReference type="NCBI Taxonomy" id="3656"/>
    <lineage>
        <taxon>Eukaryota</taxon>
        <taxon>Viridiplantae</taxon>
        <taxon>Streptophyta</taxon>
        <taxon>Embryophyta</taxon>
        <taxon>Tracheophyta</taxon>
        <taxon>Spermatophyta</taxon>
        <taxon>Magnoliopsida</taxon>
        <taxon>eudicotyledons</taxon>
        <taxon>Gunneridae</taxon>
        <taxon>Pentapetalae</taxon>
        <taxon>rosids</taxon>
        <taxon>fabids</taxon>
        <taxon>Cucurbitales</taxon>
        <taxon>Cucurbitaceae</taxon>
        <taxon>Benincaseae</taxon>
        <taxon>Cucumis</taxon>
    </lineage>
</organism>
<proteinExistence type="predicted"/>
<dbReference type="EnsemblPlants" id="MELO3C005881.2.1">
    <property type="protein sequence ID" value="MELO3C005881.2.1"/>
    <property type="gene ID" value="MELO3C005881.2"/>
</dbReference>
<evidence type="ECO:0000256" key="1">
    <source>
        <dbReference type="SAM" id="MobiDB-lite"/>
    </source>
</evidence>
<dbReference type="Gramene" id="MELO3C005881.2.1">
    <property type="protein sequence ID" value="MELO3C005881.2.1"/>
    <property type="gene ID" value="MELO3C005881.2"/>
</dbReference>
<accession>A0A9I9CMV0</accession>